<dbReference type="PANTHER" id="PTHR11557:SF0">
    <property type="entry name" value="PORPHOBILINOGEN DEAMINASE"/>
    <property type="match status" value="1"/>
</dbReference>
<comment type="catalytic activity">
    <reaction evidence="7 8">
        <text>4 porphobilinogen + H2O = hydroxymethylbilane + 4 NH4(+)</text>
        <dbReference type="Rhea" id="RHEA:13185"/>
        <dbReference type="ChEBI" id="CHEBI:15377"/>
        <dbReference type="ChEBI" id="CHEBI:28938"/>
        <dbReference type="ChEBI" id="CHEBI:57845"/>
        <dbReference type="ChEBI" id="CHEBI:58126"/>
        <dbReference type="EC" id="2.5.1.61"/>
    </reaction>
</comment>
<evidence type="ECO:0000313" key="11">
    <source>
        <dbReference type="EMBL" id="MFC3173620.1"/>
    </source>
</evidence>
<keyword evidence="5 8" id="KW-0808">Transferase</keyword>
<evidence type="ECO:0000256" key="3">
    <source>
        <dbReference type="ARBA" id="ARBA00005638"/>
    </source>
</evidence>
<comment type="similarity">
    <text evidence="3 8">Belongs to the HMBS family.</text>
</comment>
<dbReference type="InterPro" id="IPR022419">
    <property type="entry name" value="Porphobilin_deaminase_cofac_BS"/>
</dbReference>
<comment type="pathway">
    <text evidence="2">Porphyrin-containing compound metabolism; protoporphyrin-IX biosynthesis; coproporphyrinogen-III from 5-aminolevulinate: step 2/4.</text>
</comment>
<dbReference type="SUPFAM" id="SSF53850">
    <property type="entry name" value="Periplasmic binding protein-like II"/>
    <property type="match status" value="1"/>
</dbReference>
<dbReference type="PANTHER" id="PTHR11557">
    <property type="entry name" value="PORPHOBILINOGEN DEAMINASE"/>
    <property type="match status" value="1"/>
</dbReference>
<name>A0ABV7IPW8_9SPHN</name>
<keyword evidence="12" id="KW-1185">Reference proteome</keyword>
<organism evidence="11 12">
    <name type="scientific">Novosphingobium bradum</name>
    <dbReference type="NCBI Taxonomy" id="1737444"/>
    <lineage>
        <taxon>Bacteria</taxon>
        <taxon>Pseudomonadati</taxon>
        <taxon>Pseudomonadota</taxon>
        <taxon>Alphaproteobacteria</taxon>
        <taxon>Sphingomonadales</taxon>
        <taxon>Sphingomonadaceae</taxon>
        <taxon>Novosphingobium</taxon>
    </lineage>
</organism>
<comment type="cofactor">
    <cofactor evidence="8">
        <name>dipyrromethane</name>
        <dbReference type="ChEBI" id="CHEBI:60342"/>
    </cofactor>
    <text evidence="8">Binds 1 dipyrromethane group covalently.</text>
</comment>
<dbReference type="Proteomes" id="UP001595604">
    <property type="component" value="Unassembled WGS sequence"/>
</dbReference>
<dbReference type="HAMAP" id="MF_00260">
    <property type="entry name" value="Porphobil_deam"/>
    <property type="match status" value="1"/>
</dbReference>
<feature type="modified residue" description="S-(dipyrrolylmethanemethyl)cysteine" evidence="8">
    <location>
        <position position="249"/>
    </location>
</feature>
<evidence type="ECO:0000256" key="7">
    <source>
        <dbReference type="ARBA" id="ARBA00048169"/>
    </source>
</evidence>
<comment type="miscellaneous">
    <text evidence="8">The porphobilinogen subunits are added to the dipyrromethane group.</text>
</comment>
<evidence type="ECO:0000256" key="8">
    <source>
        <dbReference type="HAMAP-Rule" id="MF_00260"/>
    </source>
</evidence>
<dbReference type="PROSITE" id="PS00533">
    <property type="entry name" value="PORPHOBILINOGEN_DEAM"/>
    <property type="match status" value="1"/>
</dbReference>
<evidence type="ECO:0000259" key="9">
    <source>
        <dbReference type="Pfam" id="PF01379"/>
    </source>
</evidence>
<evidence type="ECO:0000313" key="12">
    <source>
        <dbReference type="Proteomes" id="UP001595604"/>
    </source>
</evidence>
<dbReference type="CDD" id="cd00494">
    <property type="entry name" value="PBP2_HMBS"/>
    <property type="match status" value="1"/>
</dbReference>
<comment type="subunit">
    <text evidence="4 8">Monomer.</text>
</comment>
<dbReference type="RefSeq" id="WP_379508997.1">
    <property type="nucleotide sequence ID" value="NZ_JBHRTQ010000004.1"/>
</dbReference>
<evidence type="ECO:0000256" key="5">
    <source>
        <dbReference type="ARBA" id="ARBA00022679"/>
    </source>
</evidence>
<evidence type="ECO:0000256" key="6">
    <source>
        <dbReference type="ARBA" id="ARBA00023244"/>
    </source>
</evidence>
<reference evidence="12" key="1">
    <citation type="journal article" date="2019" name="Int. J. Syst. Evol. Microbiol.">
        <title>The Global Catalogue of Microorganisms (GCM) 10K type strain sequencing project: providing services to taxonomists for standard genome sequencing and annotation.</title>
        <authorList>
            <consortium name="The Broad Institute Genomics Platform"/>
            <consortium name="The Broad Institute Genome Sequencing Center for Infectious Disease"/>
            <person name="Wu L."/>
            <person name="Ma J."/>
        </authorList>
    </citation>
    <scope>NUCLEOTIDE SEQUENCE [LARGE SCALE GENOMIC DNA]</scope>
    <source>
        <strain evidence="12">KCTC 42984</strain>
    </source>
</reference>
<dbReference type="Pfam" id="PF03900">
    <property type="entry name" value="Porphobil_deamC"/>
    <property type="match status" value="1"/>
</dbReference>
<proteinExistence type="inferred from homology"/>
<dbReference type="EMBL" id="JBHRTQ010000004">
    <property type="protein sequence ID" value="MFC3173620.1"/>
    <property type="molecule type" value="Genomic_DNA"/>
</dbReference>
<gene>
    <name evidence="8 11" type="primary">hemC</name>
    <name evidence="11" type="ORF">ACFOD9_05085</name>
</gene>
<comment type="caution">
    <text evidence="11">The sequence shown here is derived from an EMBL/GenBank/DDBJ whole genome shotgun (WGS) entry which is preliminary data.</text>
</comment>
<dbReference type="Gene3D" id="3.30.160.40">
    <property type="entry name" value="Porphobilinogen deaminase, C-terminal domain"/>
    <property type="match status" value="1"/>
</dbReference>
<comment type="function">
    <text evidence="1 8">Tetrapolymerization of the monopyrrole PBG into the hydroxymethylbilane pre-uroporphyrinogen in several discrete steps.</text>
</comment>
<dbReference type="InterPro" id="IPR022417">
    <property type="entry name" value="Porphobilin_deaminase_N"/>
</dbReference>
<accession>A0ABV7IPW8</accession>
<dbReference type="Pfam" id="PF01379">
    <property type="entry name" value="Porphobil_deam"/>
    <property type="match status" value="1"/>
</dbReference>
<dbReference type="InterPro" id="IPR022418">
    <property type="entry name" value="Porphobilinogen_deaminase_C"/>
</dbReference>
<sequence>MTLAPSHPQPSSPLRLGTRRSPLAMAQAEEARARLCAAHGWPQEAVELVPVTASGDKVQDRPLAEIGGKALWTKELDAWLMAGEIDFAVHSAKDVETLRPAAIAMAAVLPREDVRDVLVGAASIHALPAGARIGTSAPRRAAQLLHARPDCSVVPFRGNVQTRLAKLAAGEADATLLALAGLNRLGQHGVGHPLDPAQWLPAPGQGAIAIECRAADDGTRALLSAIDHAPSHAALLAERALLAALGGNCHSPVAVLTRAEADSLEMHAVLFSPDGAERTALELVFAAADASGPARLAEALLASAPEAIRVHFAPA</sequence>
<dbReference type="PRINTS" id="PR00151">
    <property type="entry name" value="PORPHBDMNASE"/>
</dbReference>
<feature type="domain" description="Porphobilinogen deaminase C-terminal" evidence="10">
    <location>
        <begin position="235"/>
        <end position="277"/>
    </location>
</feature>
<evidence type="ECO:0000256" key="4">
    <source>
        <dbReference type="ARBA" id="ARBA00011245"/>
    </source>
</evidence>
<evidence type="ECO:0000259" key="10">
    <source>
        <dbReference type="Pfam" id="PF03900"/>
    </source>
</evidence>
<dbReference type="InterPro" id="IPR000860">
    <property type="entry name" value="HemC"/>
</dbReference>
<dbReference type="NCBIfam" id="TIGR00212">
    <property type="entry name" value="hemC"/>
    <property type="match status" value="1"/>
</dbReference>
<dbReference type="EC" id="2.5.1.61" evidence="8"/>
<feature type="domain" description="Porphobilinogen deaminase N-terminal" evidence="9">
    <location>
        <begin position="14"/>
        <end position="219"/>
    </location>
</feature>
<dbReference type="GO" id="GO:0004418">
    <property type="term" value="F:hydroxymethylbilane synthase activity"/>
    <property type="evidence" value="ECO:0007669"/>
    <property type="project" value="UniProtKB-EC"/>
</dbReference>
<dbReference type="InterPro" id="IPR036803">
    <property type="entry name" value="Porphobilinogen_deaminase_C_sf"/>
</dbReference>
<dbReference type="PIRSF" id="PIRSF001438">
    <property type="entry name" value="4pyrrol_synth_OHMeBilane_synth"/>
    <property type="match status" value="1"/>
</dbReference>
<protein>
    <recommendedName>
        <fullName evidence="8">Porphobilinogen deaminase</fullName>
        <shortName evidence="8">PBG</shortName>
        <ecNumber evidence="8">2.5.1.61</ecNumber>
    </recommendedName>
    <alternativeName>
        <fullName evidence="8">Hydroxymethylbilane synthase</fullName>
        <shortName evidence="8">HMBS</shortName>
    </alternativeName>
    <alternativeName>
        <fullName evidence="8">Pre-uroporphyrinogen synthase</fullName>
    </alternativeName>
</protein>
<evidence type="ECO:0000256" key="2">
    <source>
        <dbReference type="ARBA" id="ARBA00004735"/>
    </source>
</evidence>
<keyword evidence="6 8" id="KW-0627">Porphyrin biosynthesis</keyword>
<dbReference type="Gene3D" id="3.40.190.10">
    <property type="entry name" value="Periplasmic binding protein-like II"/>
    <property type="match status" value="2"/>
</dbReference>
<dbReference type="SUPFAM" id="SSF54782">
    <property type="entry name" value="Porphobilinogen deaminase (hydroxymethylbilane synthase), C-terminal domain"/>
    <property type="match status" value="1"/>
</dbReference>
<evidence type="ECO:0000256" key="1">
    <source>
        <dbReference type="ARBA" id="ARBA00002869"/>
    </source>
</evidence>